<dbReference type="Proteomes" id="UP001269400">
    <property type="component" value="Unassembled WGS sequence"/>
</dbReference>
<organism evidence="2 3">
    <name type="scientific">Priestia aryabhattai</name>
    <name type="common">Bacillus aryabhattai</name>
    <dbReference type="NCBI Taxonomy" id="412384"/>
    <lineage>
        <taxon>Bacteria</taxon>
        <taxon>Bacillati</taxon>
        <taxon>Bacillota</taxon>
        <taxon>Bacilli</taxon>
        <taxon>Bacillales</taxon>
        <taxon>Bacillaceae</taxon>
        <taxon>Priestia</taxon>
    </lineage>
</organism>
<evidence type="ECO:0000313" key="3">
    <source>
        <dbReference type="Proteomes" id="UP001269400"/>
    </source>
</evidence>
<proteinExistence type="predicted"/>
<evidence type="ECO:0000256" key="1">
    <source>
        <dbReference type="SAM" id="SignalP"/>
    </source>
</evidence>
<evidence type="ECO:0000313" key="2">
    <source>
        <dbReference type="EMBL" id="MDU9694099.1"/>
    </source>
</evidence>
<dbReference type="EMBL" id="JAPTGD010000002">
    <property type="protein sequence ID" value="MDU9694099.1"/>
    <property type="molecule type" value="Genomic_DNA"/>
</dbReference>
<reference evidence="2" key="1">
    <citation type="journal article" date="2022" name="J Environ Chem Eng">
        <title>Biodegradation of petroleum oil using a constructed nonpathogenic and heavy metal-tolerant bacterial consortium isolated from marine sponges.</title>
        <authorList>
            <person name="Dechsakulwatana C."/>
            <person name="Rungsihiranrut A."/>
            <person name="Muangchinda C."/>
            <person name="Ningthoujam R."/>
            <person name="Klankeo P."/>
            <person name="Pinyakong O."/>
        </authorList>
    </citation>
    <scope>NUCLEOTIDE SEQUENCE</scope>
    <source>
        <strain evidence="2">TL01-2</strain>
    </source>
</reference>
<sequence>MRKLFNAFIILLAVIGSLFFSSTASASSGEFVLKKTTLDQTKGVSITTKVYIKTEEKKNVEYYSIKKVTGTVKLLDGRTYIKGIKLRIGQNGSYSGKPIATQTKYEDIKAKNFFSFTSYPVSTWKPVAKTGPWSVVGSSATVSLQRGNSKWSFNHINNLP</sequence>
<reference evidence="2" key="2">
    <citation type="submission" date="2022-12" db="EMBL/GenBank/DDBJ databases">
        <authorList>
            <person name="Dechsakulwatana C."/>
            <person name="Rungsihiranrut A."/>
            <person name="Muangchinda C."/>
            <person name="Ningthoujam R."/>
            <person name="Klankeo P."/>
            <person name="Pinyakong O."/>
        </authorList>
    </citation>
    <scope>NUCLEOTIDE SEQUENCE</scope>
    <source>
        <strain evidence="2">TL01-2</strain>
    </source>
</reference>
<gene>
    <name evidence="2" type="ORF">O0Q50_23225</name>
</gene>
<protein>
    <submittedName>
        <fullName evidence="2">Uncharacterized protein</fullName>
    </submittedName>
</protein>
<comment type="caution">
    <text evidence="2">The sequence shown here is derived from an EMBL/GenBank/DDBJ whole genome shotgun (WGS) entry which is preliminary data.</text>
</comment>
<accession>A0AAX6NE46</accession>
<feature type="signal peptide" evidence="1">
    <location>
        <begin position="1"/>
        <end position="26"/>
    </location>
</feature>
<name>A0AAX6NE46_PRIAR</name>
<keyword evidence="1" id="KW-0732">Signal</keyword>
<dbReference type="RefSeq" id="WP_316911312.1">
    <property type="nucleotide sequence ID" value="NZ_JAPTGD010000002.1"/>
</dbReference>
<feature type="chain" id="PRO_5044027994" evidence="1">
    <location>
        <begin position="27"/>
        <end position="160"/>
    </location>
</feature>
<dbReference type="AlphaFoldDB" id="A0AAX6NE46"/>